<proteinExistence type="predicted"/>
<evidence type="ECO:0000256" key="1">
    <source>
        <dbReference type="SAM" id="MobiDB-lite"/>
    </source>
</evidence>
<feature type="compositionally biased region" description="Basic and acidic residues" evidence="1">
    <location>
        <begin position="250"/>
        <end position="265"/>
    </location>
</feature>
<gene>
    <name evidence="2" type="ORF">VTL71DRAFT_9181</name>
</gene>
<organism evidence="2 3">
    <name type="scientific">Oculimacula yallundae</name>
    <dbReference type="NCBI Taxonomy" id="86028"/>
    <lineage>
        <taxon>Eukaryota</taxon>
        <taxon>Fungi</taxon>
        <taxon>Dikarya</taxon>
        <taxon>Ascomycota</taxon>
        <taxon>Pezizomycotina</taxon>
        <taxon>Leotiomycetes</taxon>
        <taxon>Helotiales</taxon>
        <taxon>Ploettnerulaceae</taxon>
        <taxon>Oculimacula</taxon>
    </lineage>
</organism>
<sequence length="265" mass="30169">MTATRDKLGDEILHKFVIPIMFHFIDTDDFVTDGLDLSTLDFRTTFYKSTIDRWLMLVAWMFEELIGDLVDFESKKCQALLHKRFMLYIGPAMRTCVAYNIADKAQGFFIHKADFFREVITQNRVAGMMAVLPVARDLPLPIIWTSNRYRPWSKSSIDLMTCEAARNAEWTADEEKETQATIASIYGGSPSPRPAQVPRPSLHDSSSTLRRGRGRLRDSGTSRGKPRSANKRGHPNAAITQTPSKRVGNPKHEMFRRVDGSERID</sequence>
<dbReference type="EMBL" id="JAZHXI010000021">
    <property type="protein sequence ID" value="KAL2060540.1"/>
    <property type="molecule type" value="Genomic_DNA"/>
</dbReference>
<evidence type="ECO:0000313" key="2">
    <source>
        <dbReference type="EMBL" id="KAL2060540.1"/>
    </source>
</evidence>
<accession>A0ABR4BSF9</accession>
<dbReference type="Proteomes" id="UP001595075">
    <property type="component" value="Unassembled WGS sequence"/>
</dbReference>
<keyword evidence="3" id="KW-1185">Reference proteome</keyword>
<comment type="caution">
    <text evidence="2">The sequence shown here is derived from an EMBL/GenBank/DDBJ whole genome shotgun (WGS) entry which is preliminary data.</text>
</comment>
<evidence type="ECO:0000313" key="3">
    <source>
        <dbReference type="Proteomes" id="UP001595075"/>
    </source>
</evidence>
<name>A0ABR4BSF9_9HELO</name>
<protein>
    <submittedName>
        <fullName evidence="2">Uncharacterized protein</fullName>
    </submittedName>
</protein>
<feature type="region of interest" description="Disordered" evidence="1">
    <location>
        <begin position="186"/>
        <end position="265"/>
    </location>
</feature>
<feature type="compositionally biased region" description="Basic residues" evidence="1">
    <location>
        <begin position="224"/>
        <end position="234"/>
    </location>
</feature>
<reference evidence="2 3" key="1">
    <citation type="journal article" date="2024" name="Commun. Biol.">
        <title>Comparative genomic analysis of thermophilic fungi reveals convergent evolutionary adaptations and gene losses.</title>
        <authorList>
            <person name="Steindorff A.S."/>
            <person name="Aguilar-Pontes M.V."/>
            <person name="Robinson A.J."/>
            <person name="Andreopoulos B."/>
            <person name="LaButti K."/>
            <person name="Kuo A."/>
            <person name="Mondo S."/>
            <person name="Riley R."/>
            <person name="Otillar R."/>
            <person name="Haridas S."/>
            <person name="Lipzen A."/>
            <person name="Grimwood J."/>
            <person name="Schmutz J."/>
            <person name="Clum A."/>
            <person name="Reid I.D."/>
            <person name="Moisan M.C."/>
            <person name="Butler G."/>
            <person name="Nguyen T.T.M."/>
            <person name="Dewar K."/>
            <person name="Conant G."/>
            <person name="Drula E."/>
            <person name="Henrissat B."/>
            <person name="Hansel C."/>
            <person name="Singer S."/>
            <person name="Hutchinson M.I."/>
            <person name="de Vries R.P."/>
            <person name="Natvig D.O."/>
            <person name="Powell A.J."/>
            <person name="Tsang A."/>
            <person name="Grigoriev I.V."/>
        </authorList>
    </citation>
    <scope>NUCLEOTIDE SEQUENCE [LARGE SCALE GENOMIC DNA]</scope>
    <source>
        <strain evidence="2 3">CBS 494.80</strain>
    </source>
</reference>